<protein>
    <submittedName>
        <fullName evidence="1">Zinc finger BED domain-containing protein 5</fullName>
    </submittedName>
</protein>
<comment type="caution">
    <text evidence="1">The sequence shown here is derived from an EMBL/GenBank/DDBJ whole genome shotgun (WGS) entry which is preliminary data.</text>
</comment>
<name>A0A0V1EAD2_TRIPS</name>
<dbReference type="AlphaFoldDB" id="A0A0V1EAD2"/>
<gene>
    <name evidence="1" type="primary">ZBED5</name>
    <name evidence="1" type="ORF">T4A_3192</name>
</gene>
<evidence type="ECO:0000313" key="2">
    <source>
        <dbReference type="Proteomes" id="UP000054632"/>
    </source>
</evidence>
<dbReference type="PANTHER" id="PTHR45913">
    <property type="entry name" value="EPM2A-INTERACTING PROTEIN 1"/>
    <property type="match status" value="1"/>
</dbReference>
<evidence type="ECO:0000313" key="1">
    <source>
        <dbReference type="EMBL" id="KRY70604.1"/>
    </source>
</evidence>
<dbReference type="EMBL" id="JYDR01000071">
    <property type="protein sequence ID" value="KRY70604.1"/>
    <property type="molecule type" value="Genomic_DNA"/>
</dbReference>
<sequence>MGRGPLVGRGFRDKEIFNTLDGLIKDKRLNMSKCIKVCKDSTQTMCCRNNSFITGVLEVNPRMSSAHCNLHKAALASKTLPD</sequence>
<reference evidence="1 2" key="1">
    <citation type="submission" date="2015-01" db="EMBL/GenBank/DDBJ databases">
        <title>Evolution of Trichinella species and genotypes.</title>
        <authorList>
            <person name="Korhonen P.K."/>
            <person name="Edoardo P."/>
            <person name="Giuseppe L.R."/>
            <person name="Gasser R.B."/>
        </authorList>
    </citation>
    <scope>NUCLEOTIDE SEQUENCE [LARGE SCALE GENOMIC DNA]</scope>
    <source>
        <strain evidence="1">ISS13</strain>
    </source>
</reference>
<proteinExistence type="predicted"/>
<accession>A0A0V1EAD2</accession>
<dbReference type="PANTHER" id="PTHR45913:SF19">
    <property type="entry name" value="LOW QUALITY PROTEIN: ZINC FINGER BED DOMAIN-CONTAINING PROTEIN 5-LIKE"/>
    <property type="match status" value="1"/>
</dbReference>
<organism evidence="1 2">
    <name type="scientific">Trichinella pseudospiralis</name>
    <name type="common">Parasitic roundworm</name>
    <dbReference type="NCBI Taxonomy" id="6337"/>
    <lineage>
        <taxon>Eukaryota</taxon>
        <taxon>Metazoa</taxon>
        <taxon>Ecdysozoa</taxon>
        <taxon>Nematoda</taxon>
        <taxon>Enoplea</taxon>
        <taxon>Dorylaimia</taxon>
        <taxon>Trichinellida</taxon>
        <taxon>Trichinellidae</taxon>
        <taxon>Trichinella</taxon>
    </lineage>
</organism>
<dbReference type="Proteomes" id="UP000054632">
    <property type="component" value="Unassembled WGS sequence"/>
</dbReference>